<sequence length="148" mass="17732">MPKIFLDSNVLVYYKDELSLFHKEVLSRLEEWMRSGTMFCISPLVLDEFLYVLKFRYKDKKKNEIFQSLKKAVKEILEVPFIELVNSPTGLKDQIKVVEYMEKYNLCPRDAYHLLTMIYNKIDSFATFDTDFNKVFEDKLIYSNIRNI</sequence>
<dbReference type="SUPFAM" id="SSF88723">
    <property type="entry name" value="PIN domain-like"/>
    <property type="match status" value="1"/>
</dbReference>
<dbReference type="EMBL" id="PCVI01000016">
    <property type="protein sequence ID" value="PIQ70352.1"/>
    <property type="molecule type" value="Genomic_DNA"/>
</dbReference>
<evidence type="ECO:0000313" key="3">
    <source>
        <dbReference type="Proteomes" id="UP000231371"/>
    </source>
</evidence>
<accession>A0A2H0KGI4</accession>
<name>A0A2H0KGI4_9BACT</name>
<organism evidence="2 3">
    <name type="scientific">Candidatus Shapirobacteria bacterium CG11_big_fil_rev_8_21_14_0_20_40_12</name>
    <dbReference type="NCBI Taxonomy" id="1974889"/>
    <lineage>
        <taxon>Bacteria</taxon>
        <taxon>Candidatus Shapironibacteriota</taxon>
    </lineage>
</organism>
<dbReference type="PANTHER" id="PTHR38826:SF5">
    <property type="entry name" value="RIBONUCLEASE VAPC13"/>
    <property type="match status" value="1"/>
</dbReference>
<dbReference type="InterPro" id="IPR002716">
    <property type="entry name" value="PIN_dom"/>
</dbReference>
<dbReference type="SMART" id="SM00670">
    <property type="entry name" value="PINc"/>
    <property type="match status" value="1"/>
</dbReference>
<comment type="caution">
    <text evidence="2">The sequence shown here is derived from an EMBL/GenBank/DDBJ whole genome shotgun (WGS) entry which is preliminary data.</text>
</comment>
<dbReference type="AlphaFoldDB" id="A0A2H0KGI4"/>
<dbReference type="InterPro" id="IPR029060">
    <property type="entry name" value="PIN-like_dom_sf"/>
</dbReference>
<evidence type="ECO:0000259" key="1">
    <source>
        <dbReference type="SMART" id="SM00670"/>
    </source>
</evidence>
<dbReference type="Gene3D" id="3.40.50.1010">
    <property type="entry name" value="5'-nuclease"/>
    <property type="match status" value="1"/>
</dbReference>
<evidence type="ECO:0000313" key="2">
    <source>
        <dbReference type="EMBL" id="PIQ70352.1"/>
    </source>
</evidence>
<feature type="domain" description="PIN" evidence="1">
    <location>
        <begin position="2"/>
        <end position="134"/>
    </location>
</feature>
<dbReference type="InterPro" id="IPR052106">
    <property type="entry name" value="PINc/VapC_TA"/>
</dbReference>
<gene>
    <name evidence="2" type="ORF">COV89_00940</name>
</gene>
<dbReference type="Pfam" id="PF01850">
    <property type="entry name" value="PIN"/>
    <property type="match status" value="1"/>
</dbReference>
<reference evidence="2 3" key="1">
    <citation type="submission" date="2017-09" db="EMBL/GenBank/DDBJ databases">
        <title>Depth-based differentiation of microbial function through sediment-hosted aquifers and enrichment of novel symbionts in the deep terrestrial subsurface.</title>
        <authorList>
            <person name="Probst A.J."/>
            <person name="Ladd B."/>
            <person name="Jarett J.K."/>
            <person name="Geller-Mcgrath D.E."/>
            <person name="Sieber C.M."/>
            <person name="Emerson J.B."/>
            <person name="Anantharaman K."/>
            <person name="Thomas B.C."/>
            <person name="Malmstrom R."/>
            <person name="Stieglmeier M."/>
            <person name="Klingl A."/>
            <person name="Woyke T."/>
            <person name="Ryan C.M."/>
            <person name="Banfield J.F."/>
        </authorList>
    </citation>
    <scope>NUCLEOTIDE SEQUENCE [LARGE SCALE GENOMIC DNA]</scope>
    <source>
        <strain evidence="2">CG11_big_fil_rev_8_21_14_0_20_40_12</strain>
    </source>
</reference>
<dbReference type="Proteomes" id="UP000231371">
    <property type="component" value="Unassembled WGS sequence"/>
</dbReference>
<proteinExistence type="predicted"/>
<dbReference type="PANTHER" id="PTHR38826">
    <property type="entry name" value="RIBONUCLEASE VAPC13"/>
    <property type="match status" value="1"/>
</dbReference>
<protein>
    <recommendedName>
        <fullName evidence="1">PIN domain-containing protein</fullName>
    </recommendedName>
</protein>